<evidence type="ECO:0000256" key="2">
    <source>
        <dbReference type="ARBA" id="ARBA00022980"/>
    </source>
</evidence>
<evidence type="ECO:0000256" key="1">
    <source>
        <dbReference type="ARBA" id="ARBA00006471"/>
    </source>
</evidence>
<dbReference type="InterPro" id="IPR000630">
    <property type="entry name" value="Ribosomal_uS8"/>
</dbReference>
<organism evidence="6 7">
    <name type="scientific">Candidatus Yanofskybacteria bacterium GW2011_GWA2_44_9</name>
    <dbReference type="NCBI Taxonomy" id="1619025"/>
    <lineage>
        <taxon>Bacteria</taxon>
        <taxon>Candidatus Yanofskyibacteriota</taxon>
    </lineage>
</organism>
<dbReference type="EMBL" id="LCJR01000021">
    <property type="protein sequence ID" value="KKT81360.1"/>
    <property type="molecule type" value="Genomic_DNA"/>
</dbReference>
<dbReference type="InterPro" id="IPR035987">
    <property type="entry name" value="Ribosomal_uS8_sf"/>
</dbReference>
<dbReference type="AlphaFoldDB" id="A0A0G1KCR5"/>
<dbReference type="GO" id="GO:0005840">
    <property type="term" value="C:ribosome"/>
    <property type="evidence" value="ECO:0007669"/>
    <property type="project" value="UniProtKB-KW"/>
</dbReference>
<dbReference type="Gene3D" id="3.30.1370.30">
    <property type="match status" value="1"/>
</dbReference>
<reference evidence="6 7" key="1">
    <citation type="journal article" date="2015" name="Nature">
        <title>rRNA introns, odd ribosomes, and small enigmatic genomes across a large radiation of phyla.</title>
        <authorList>
            <person name="Brown C.T."/>
            <person name="Hug L.A."/>
            <person name="Thomas B.C."/>
            <person name="Sharon I."/>
            <person name="Castelle C.J."/>
            <person name="Singh A."/>
            <person name="Wilkins M.J."/>
            <person name="Williams K.H."/>
            <person name="Banfield J.F."/>
        </authorList>
    </citation>
    <scope>NUCLEOTIDE SEQUENCE [LARGE SCALE GENOMIC DNA]</scope>
</reference>
<dbReference type="Pfam" id="PF00410">
    <property type="entry name" value="Ribosomal_S8"/>
    <property type="match status" value="1"/>
</dbReference>
<dbReference type="GO" id="GO:0006412">
    <property type="term" value="P:translation"/>
    <property type="evidence" value="ECO:0007669"/>
    <property type="project" value="UniProtKB-UniRule"/>
</dbReference>
<proteinExistence type="inferred from homology"/>
<comment type="subunit">
    <text evidence="5">Part of the 30S ribosomal subunit. Contacts proteins S5 and S12.</text>
</comment>
<dbReference type="PANTHER" id="PTHR11758">
    <property type="entry name" value="40S RIBOSOMAL PROTEIN S15A"/>
    <property type="match status" value="1"/>
</dbReference>
<dbReference type="FunFam" id="3.30.1490.10:FF:000001">
    <property type="entry name" value="30S ribosomal protein S8"/>
    <property type="match status" value="1"/>
</dbReference>
<gene>
    <name evidence="5" type="primary">rpsH</name>
    <name evidence="6" type="ORF">UW79_C0021G0010</name>
</gene>
<evidence type="ECO:0000256" key="4">
    <source>
        <dbReference type="ARBA" id="ARBA00035258"/>
    </source>
</evidence>
<evidence type="ECO:0000313" key="7">
    <source>
        <dbReference type="Proteomes" id="UP000034032"/>
    </source>
</evidence>
<keyword evidence="5" id="KW-0699">rRNA-binding</keyword>
<dbReference type="GO" id="GO:0019843">
    <property type="term" value="F:rRNA binding"/>
    <property type="evidence" value="ECO:0007669"/>
    <property type="project" value="UniProtKB-UniRule"/>
</dbReference>
<dbReference type="HAMAP" id="MF_01302_B">
    <property type="entry name" value="Ribosomal_uS8_B"/>
    <property type="match status" value="1"/>
</dbReference>
<dbReference type="SUPFAM" id="SSF56047">
    <property type="entry name" value="Ribosomal protein S8"/>
    <property type="match status" value="1"/>
</dbReference>
<keyword evidence="2 5" id="KW-0689">Ribosomal protein</keyword>
<evidence type="ECO:0000256" key="5">
    <source>
        <dbReference type="HAMAP-Rule" id="MF_01302"/>
    </source>
</evidence>
<dbReference type="GO" id="GO:0003735">
    <property type="term" value="F:structural constituent of ribosome"/>
    <property type="evidence" value="ECO:0007669"/>
    <property type="project" value="InterPro"/>
</dbReference>
<comment type="similarity">
    <text evidence="1 5">Belongs to the universal ribosomal protein uS8 family.</text>
</comment>
<comment type="function">
    <text evidence="5">One of the primary rRNA binding proteins, it binds directly to 16S rRNA central domain where it helps coordinate assembly of the platform of the 30S subunit.</text>
</comment>
<keyword evidence="3 5" id="KW-0687">Ribonucleoprotein</keyword>
<sequence>MSYPIGDMLVRIKNAQAVKHEQVSVPFSGPKFKIASILQENGFISGVERKKEKAVKAEHEYIEITLKYEDGQGAISGFKVISRPSRHLYVKSSEIKPVRSGYGIAVISTPKGMMSSKEAMKNKIGGEMLFEVW</sequence>
<dbReference type="NCBIfam" id="NF001109">
    <property type="entry name" value="PRK00136.1"/>
    <property type="match status" value="1"/>
</dbReference>
<name>A0A0G1KCR5_9BACT</name>
<keyword evidence="5" id="KW-0694">RNA-binding</keyword>
<dbReference type="Proteomes" id="UP000034032">
    <property type="component" value="Unassembled WGS sequence"/>
</dbReference>
<evidence type="ECO:0000256" key="3">
    <source>
        <dbReference type="ARBA" id="ARBA00023274"/>
    </source>
</evidence>
<accession>A0A0G1KCR5</accession>
<dbReference type="GO" id="GO:0005737">
    <property type="term" value="C:cytoplasm"/>
    <property type="evidence" value="ECO:0007669"/>
    <property type="project" value="UniProtKB-ARBA"/>
</dbReference>
<protein>
    <recommendedName>
        <fullName evidence="4 5">Small ribosomal subunit protein uS8</fullName>
    </recommendedName>
</protein>
<comment type="caution">
    <text evidence="6">The sequence shown here is derived from an EMBL/GenBank/DDBJ whole genome shotgun (WGS) entry which is preliminary data.</text>
</comment>
<dbReference type="Gene3D" id="3.30.1490.10">
    <property type="match status" value="1"/>
</dbReference>
<dbReference type="GO" id="GO:1990904">
    <property type="term" value="C:ribonucleoprotein complex"/>
    <property type="evidence" value="ECO:0007669"/>
    <property type="project" value="UniProtKB-KW"/>
</dbReference>
<evidence type="ECO:0000313" key="6">
    <source>
        <dbReference type="EMBL" id="KKT81360.1"/>
    </source>
</evidence>